<sequence>MALHTELEIHRSAEELFGVVLKLVRHIPRDMKQLIGGKLRDEALEVLVLIGRANMDRNRRPLLDELLQSIWKINLLLRAMANERFISVPQQAQAMKLTASIGRQANAWKKAATAPAA</sequence>
<name>A0AAQ1HN08_9PSED</name>
<dbReference type="InterPro" id="IPR055360">
    <property type="entry name" value="bAvd"/>
</dbReference>
<dbReference type="AlphaFoldDB" id="A0AAQ1HN08"/>
<dbReference type="CDD" id="cd16376">
    <property type="entry name" value="Avd_like"/>
    <property type="match status" value="1"/>
</dbReference>
<dbReference type="EMBL" id="FOLS01000011">
    <property type="protein sequence ID" value="SFC83886.1"/>
    <property type="molecule type" value="Genomic_DNA"/>
</dbReference>
<keyword evidence="2" id="KW-1185">Reference proteome</keyword>
<evidence type="ECO:0000313" key="1">
    <source>
        <dbReference type="EMBL" id="SFC83886.1"/>
    </source>
</evidence>
<gene>
    <name evidence="1" type="ORF">SAMN05216577_11174</name>
</gene>
<proteinExistence type="predicted"/>
<organism evidence="1 2">
    <name type="scientific">Pseudomonas citronellolis</name>
    <dbReference type="NCBI Taxonomy" id="53408"/>
    <lineage>
        <taxon>Bacteria</taxon>
        <taxon>Pseudomonadati</taxon>
        <taxon>Pseudomonadota</taxon>
        <taxon>Gammaproteobacteria</taxon>
        <taxon>Pseudomonadales</taxon>
        <taxon>Pseudomonadaceae</taxon>
        <taxon>Pseudomonas</taxon>
    </lineage>
</organism>
<dbReference type="Gene3D" id="1.20.1440.60">
    <property type="entry name" value="23S rRNA-intervening sequence"/>
    <property type="match status" value="1"/>
</dbReference>
<evidence type="ECO:0000313" key="2">
    <source>
        <dbReference type="Proteomes" id="UP000183385"/>
    </source>
</evidence>
<dbReference type="Proteomes" id="UP000183385">
    <property type="component" value="Unassembled WGS sequence"/>
</dbReference>
<dbReference type="InterPro" id="IPR036583">
    <property type="entry name" value="23S_rRNA_IVS_sf"/>
</dbReference>
<evidence type="ECO:0008006" key="3">
    <source>
        <dbReference type="Google" id="ProtNLM"/>
    </source>
</evidence>
<dbReference type="RefSeq" id="WP_074980416.1">
    <property type="nucleotide sequence ID" value="NZ_FOLS01000011.1"/>
</dbReference>
<reference evidence="1 2" key="1">
    <citation type="submission" date="2016-10" db="EMBL/GenBank/DDBJ databases">
        <authorList>
            <person name="Varghese N."/>
            <person name="Submissions S."/>
        </authorList>
    </citation>
    <scope>NUCLEOTIDE SEQUENCE [LARGE SCALE GENOMIC DNA]</scope>
    <source>
        <strain evidence="1 2">LMG 18378</strain>
    </source>
</reference>
<accession>A0AAQ1HN08</accession>
<protein>
    <recommendedName>
        <fullName evidence="3">Four helix bundle protein</fullName>
    </recommendedName>
</protein>
<comment type="caution">
    <text evidence="1">The sequence shown here is derived from an EMBL/GenBank/DDBJ whole genome shotgun (WGS) entry which is preliminary data.</text>
</comment>